<dbReference type="RefSeq" id="XP_026628559.1">
    <property type="nucleotide sequence ID" value="XM_026771093.1"/>
</dbReference>
<dbReference type="Proteomes" id="UP000253729">
    <property type="component" value="Unassembled WGS sequence"/>
</dbReference>
<dbReference type="InterPro" id="IPR022190">
    <property type="entry name" value="DUF3716"/>
</dbReference>
<proteinExistence type="predicted"/>
<evidence type="ECO:0000313" key="3">
    <source>
        <dbReference type="Proteomes" id="UP000253729"/>
    </source>
</evidence>
<organism evidence="2 3">
    <name type="scientific">Aspergillus welwitschiae</name>
    <dbReference type="NCBI Taxonomy" id="1341132"/>
    <lineage>
        <taxon>Eukaryota</taxon>
        <taxon>Fungi</taxon>
        <taxon>Dikarya</taxon>
        <taxon>Ascomycota</taxon>
        <taxon>Pezizomycotina</taxon>
        <taxon>Eurotiomycetes</taxon>
        <taxon>Eurotiomycetidae</taxon>
        <taxon>Eurotiales</taxon>
        <taxon>Aspergillaceae</taxon>
        <taxon>Aspergillus</taxon>
        <taxon>Aspergillus subgen. Circumdati</taxon>
    </lineage>
</organism>
<accession>A0A3F3Q903</accession>
<feature type="compositionally biased region" description="Polar residues" evidence="1">
    <location>
        <begin position="30"/>
        <end position="43"/>
    </location>
</feature>
<dbReference type="AlphaFoldDB" id="A0A3F3Q903"/>
<keyword evidence="3" id="KW-1185">Reference proteome</keyword>
<evidence type="ECO:0000313" key="2">
    <source>
        <dbReference type="EMBL" id="RDH35537.1"/>
    </source>
</evidence>
<dbReference type="GeneID" id="38139449"/>
<feature type="compositionally biased region" description="Polar residues" evidence="1">
    <location>
        <begin position="198"/>
        <end position="235"/>
    </location>
</feature>
<protein>
    <submittedName>
        <fullName evidence="2">Uncharacterized protein</fullName>
    </submittedName>
</protein>
<sequence>MSAIGQAEVDRRIAVAMREAKEDTLRLPEAQNSTATQQAGSQPKITKYDKQVATVLDVVRPLEWALENGQPVERRIKSRESITAALLYRRGVEVARCVRCQTKGPFVRCVISPSFGGRALHRAACANCIFYHQGTYCEHRLKFEKSKGDMWAEADTQLVLPNGGLRQTLQLIGEDGFDFLRVNDEDSASEAQELGETSALNDSSPAHQSEDTALSDTIHSSEEQGNLPTGATNSGSEDEAEVYQAADPSLSDPSANETDSSAEGWWCRFLYSAEMPADDCDTLPQSSATQIREEICSYPPAGDCPLALVLEDAEYSIEHEPQKNKQE</sequence>
<evidence type="ECO:0000256" key="1">
    <source>
        <dbReference type="SAM" id="MobiDB-lite"/>
    </source>
</evidence>
<name>A0A3F3Q903_9EURO</name>
<dbReference type="EMBL" id="KZ852040">
    <property type="protein sequence ID" value="RDH35537.1"/>
    <property type="molecule type" value="Genomic_DNA"/>
</dbReference>
<feature type="region of interest" description="Disordered" evidence="1">
    <location>
        <begin position="24"/>
        <end position="43"/>
    </location>
</feature>
<reference evidence="2 3" key="1">
    <citation type="submission" date="2018-07" db="EMBL/GenBank/DDBJ databases">
        <title>The genomes of Aspergillus section Nigri reveals drivers in fungal speciation.</title>
        <authorList>
            <consortium name="DOE Joint Genome Institute"/>
            <person name="Vesth T.C."/>
            <person name="Nybo J."/>
            <person name="Theobald S."/>
            <person name="Brandl J."/>
            <person name="Frisvad J.C."/>
            <person name="Nielsen K.F."/>
            <person name="Lyhne E.K."/>
            <person name="Kogle M.E."/>
            <person name="Kuo A."/>
            <person name="Riley R."/>
            <person name="Clum A."/>
            <person name="Nolan M."/>
            <person name="Lipzen A."/>
            <person name="Salamov A."/>
            <person name="Henrissat B."/>
            <person name="Wiebenga A."/>
            <person name="De vries R.P."/>
            <person name="Grigoriev I.V."/>
            <person name="Mortensen U.H."/>
            <person name="Andersen M.R."/>
            <person name="Baker S.E."/>
        </authorList>
    </citation>
    <scope>NUCLEOTIDE SEQUENCE [LARGE SCALE GENOMIC DNA]</scope>
    <source>
        <strain evidence="2 3">CBS 139.54b</strain>
    </source>
</reference>
<gene>
    <name evidence="2" type="ORF">BDQ94DRAFT_168549</name>
</gene>
<feature type="region of interest" description="Disordered" evidence="1">
    <location>
        <begin position="187"/>
        <end position="259"/>
    </location>
</feature>
<dbReference type="Pfam" id="PF12511">
    <property type="entry name" value="DUF3716"/>
    <property type="match status" value="1"/>
</dbReference>